<dbReference type="HOGENOM" id="CLU_2930099_0_0_2"/>
<keyword evidence="1" id="KW-0472">Membrane</keyword>
<name>B9LTX3_HALLT</name>
<reference evidence="2 3" key="1">
    <citation type="journal article" date="2016" name="Stand. Genomic Sci.">
        <title>Complete genome sequence of the Antarctic Halorubrum lacusprofundi type strain ACAM 34.</title>
        <authorList>
            <person name="Anderson I.J."/>
            <person name="DasSarma P."/>
            <person name="Lucas S."/>
            <person name="Copeland A."/>
            <person name="Lapidus A."/>
            <person name="Del Rio T.G."/>
            <person name="Tice H."/>
            <person name="Dalin E."/>
            <person name="Bruce D.C."/>
            <person name="Goodwin L."/>
            <person name="Pitluck S."/>
            <person name="Sims D."/>
            <person name="Brettin T.S."/>
            <person name="Detter J.C."/>
            <person name="Han C.S."/>
            <person name="Larimer F."/>
            <person name="Hauser L."/>
            <person name="Land M."/>
            <person name="Ivanova N."/>
            <person name="Richardson P."/>
            <person name="Cavicchioli R."/>
            <person name="DasSarma S."/>
            <person name="Woese C.R."/>
            <person name="Kyrpides N.C."/>
        </authorList>
    </citation>
    <scope>NUCLEOTIDE SEQUENCE [LARGE SCALE GENOMIC DNA]</scope>
    <source>
        <strain evidence="3">ATCC 49239 / DSM 5036 / JCM 8891 / ACAM 34</strain>
    </source>
</reference>
<proteinExistence type="predicted"/>
<protein>
    <submittedName>
        <fullName evidence="2">Uncharacterized protein</fullName>
    </submittedName>
</protein>
<dbReference type="GeneID" id="7399820"/>
<keyword evidence="1" id="KW-1133">Transmembrane helix</keyword>
<organism evidence="2 3">
    <name type="scientific">Halorubrum lacusprofundi (strain ATCC 49239 / DSM 5036 / JCM 8891 / ACAM 34)</name>
    <dbReference type="NCBI Taxonomy" id="416348"/>
    <lineage>
        <taxon>Archaea</taxon>
        <taxon>Methanobacteriati</taxon>
        <taxon>Methanobacteriota</taxon>
        <taxon>Stenosarchaea group</taxon>
        <taxon>Halobacteria</taxon>
        <taxon>Halobacteriales</taxon>
        <taxon>Haloferacaceae</taxon>
        <taxon>Halorubrum</taxon>
    </lineage>
</organism>
<dbReference type="Proteomes" id="UP000000740">
    <property type="component" value="Chromosome 1"/>
</dbReference>
<sequence>MASAVGGVVYLVVTGAVLLWAGPEQGSVAAVGAIGSAVGVELAVVAFAGLALGRSLINGR</sequence>
<feature type="transmembrane region" description="Helical" evidence="1">
    <location>
        <begin position="31"/>
        <end position="52"/>
    </location>
</feature>
<evidence type="ECO:0000256" key="1">
    <source>
        <dbReference type="SAM" id="Phobius"/>
    </source>
</evidence>
<dbReference type="RefSeq" id="WP_015911279.1">
    <property type="nucleotide sequence ID" value="NC_012029.1"/>
</dbReference>
<accession>B9LTX3</accession>
<dbReference type="KEGG" id="hla:Hlac_2595"/>
<keyword evidence="1" id="KW-0812">Transmembrane</keyword>
<evidence type="ECO:0000313" key="3">
    <source>
        <dbReference type="Proteomes" id="UP000000740"/>
    </source>
</evidence>
<evidence type="ECO:0000313" key="2">
    <source>
        <dbReference type="EMBL" id="ACM58167.1"/>
    </source>
</evidence>
<gene>
    <name evidence="2" type="ordered locus">Hlac_2595</name>
</gene>
<dbReference type="EMBL" id="CP001365">
    <property type="protein sequence ID" value="ACM58167.1"/>
    <property type="molecule type" value="Genomic_DNA"/>
</dbReference>
<keyword evidence="3" id="KW-1185">Reference proteome</keyword>
<dbReference type="AlphaFoldDB" id="B9LTX3"/>